<dbReference type="InterPro" id="IPR001611">
    <property type="entry name" value="Leu-rich_rpt"/>
</dbReference>
<feature type="domain" description="LRRCT" evidence="6">
    <location>
        <begin position="375"/>
        <end position="425"/>
    </location>
</feature>
<dbReference type="PANTHER" id="PTHR24366">
    <property type="entry name" value="IG(IMMUNOGLOBULIN) AND LRR(LEUCINE RICH REPEAT) DOMAINS"/>
    <property type="match status" value="1"/>
</dbReference>
<dbReference type="PANTHER" id="PTHR24366:SF161">
    <property type="entry name" value="TIR DOMAIN-CONTAINING PROTEIN"/>
    <property type="match status" value="1"/>
</dbReference>
<dbReference type="SUPFAM" id="SSF52058">
    <property type="entry name" value="L domain-like"/>
    <property type="match status" value="1"/>
</dbReference>
<feature type="signal peptide" evidence="5">
    <location>
        <begin position="1"/>
        <end position="26"/>
    </location>
</feature>
<dbReference type="Proteomes" id="UP001142489">
    <property type="component" value="Unassembled WGS sequence"/>
</dbReference>
<name>A0A9Q1B0D2_9SAUR</name>
<evidence type="ECO:0000256" key="3">
    <source>
        <dbReference type="ARBA" id="ARBA00022737"/>
    </source>
</evidence>
<accession>A0A9Q1B0D2</accession>
<evidence type="ECO:0000313" key="7">
    <source>
        <dbReference type="EMBL" id="KAJ7324611.1"/>
    </source>
</evidence>
<dbReference type="PRINTS" id="PR00019">
    <property type="entry name" value="LEURICHRPT"/>
</dbReference>
<evidence type="ECO:0000256" key="2">
    <source>
        <dbReference type="ARBA" id="ARBA00022729"/>
    </source>
</evidence>
<dbReference type="InterPro" id="IPR026906">
    <property type="entry name" value="LRR_5"/>
</dbReference>
<dbReference type="InterPro" id="IPR000483">
    <property type="entry name" value="Cys-rich_flank_reg_C"/>
</dbReference>
<dbReference type="EMBL" id="JAPFRF010000008">
    <property type="protein sequence ID" value="KAJ7324611.1"/>
    <property type="molecule type" value="Genomic_DNA"/>
</dbReference>
<sequence length="538" mass="57028">MTGRALPLFLLVFLLLLLLLLGPSAPSPVDTPAWSCPDPCHCFGNATAFCSTDCLEDVPQGIPSGATQQLFAESPRGPVLSGAFANSSALRKLVLLCSPVRSLGRAAFEALPDLRELHLASSELAALASDHLAGLGRLSKLSVPFGLVESLEAGLLRNTPALQALDLQGNQICSLPVGLFHPPPERLEALSLAGNCLAELPARVLEPLVRLRALKLSDNRIARLPPDLFRSSRDLRELSLEGNALAELPEGLFAPLAHLRRLQLQHNLLRRLPAALFASLGSLAFLRLDSNLLEELPPGLFRGAPALVPAGAFAGAPALTRLSLSHNNLSALPRGAFANLSHLEHLDLSHNRLAALPEGAFDANEALFAVALGGNPWACDCRLAYLAEWLQTSDPLVHAQALCQSPAHLRGLSLPAMKAEQLVCPPRPPGSARCRAEGQEDGAAEEPPGAAAAAPPCAYQDPAGALRLSCGPEACHRLSLELPDGEGLQGERQHFHREWALDADCGALRVRVTVAIEKEPLLLEGRENPAGPAGQPFP</sequence>
<reference evidence="7" key="1">
    <citation type="journal article" date="2023" name="DNA Res.">
        <title>Chromosome-level genome assembly of Phrynocephalus forsythii using third-generation DNA sequencing and Hi-C analysis.</title>
        <authorList>
            <person name="Qi Y."/>
            <person name="Zhao W."/>
            <person name="Zhao Y."/>
            <person name="Niu C."/>
            <person name="Cao S."/>
            <person name="Zhang Y."/>
        </authorList>
    </citation>
    <scope>NUCLEOTIDE SEQUENCE</scope>
    <source>
        <tissue evidence="7">Muscle</tissue>
    </source>
</reference>
<dbReference type="PROSITE" id="PS51450">
    <property type="entry name" value="LRR"/>
    <property type="match status" value="3"/>
</dbReference>
<evidence type="ECO:0000259" key="6">
    <source>
        <dbReference type="SMART" id="SM00082"/>
    </source>
</evidence>
<dbReference type="Pfam" id="PF13306">
    <property type="entry name" value="LRR_5"/>
    <property type="match status" value="1"/>
</dbReference>
<dbReference type="SMART" id="SM00082">
    <property type="entry name" value="LRRCT"/>
    <property type="match status" value="1"/>
</dbReference>
<feature type="region of interest" description="Disordered" evidence="4">
    <location>
        <begin position="428"/>
        <end position="454"/>
    </location>
</feature>
<gene>
    <name evidence="7" type="ORF">JRQ81_017631</name>
</gene>
<protein>
    <recommendedName>
        <fullName evidence="6">LRRCT domain-containing protein</fullName>
    </recommendedName>
</protein>
<dbReference type="SMART" id="SM00369">
    <property type="entry name" value="LRR_TYP"/>
    <property type="match status" value="9"/>
</dbReference>
<feature type="compositionally biased region" description="Low complexity" evidence="4">
    <location>
        <begin position="445"/>
        <end position="454"/>
    </location>
</feature>
<keyword evidence="3" id="KW-0677">Repeat</keyword>
<dbReference type="SMART" id="SM00364">
    <property type="entry name" value="LRR_BAC"/>
    <property type="match status" value="8"/>
</dbReference>
<dbReference type="InterPro" id="IPR003591">
    <property type="entry name" value="Leu-rich_rpt_typical-subtyp"/>
</dbReference>
<evidence type="ECO:0000256" key="1">
    <source>
        <dbReference type="ARBA" id="ARBA00022614"/>
    </source>
</evidence>
<proteinExistence type="predicted"/>
<evidence type="ECO:0000256" key="5">
    <source>
        <dbReference type="SAM" id="SignalP"/>
    </source>
</evidence>
<feature type="chain" id="PRO_5040217111" description="LRRCT domain-containing protein" evidence="5">
    <location>
        <begin position="27"/>
        <end position="538"/>
    </location>
</feature>
<dbReference type="Gene3D" id="3.80.10.10">
    <property type="entry name" value="Ribonuclease Inhibitor"/>
    <property type="match status" value="2"/>
</dbReference>
<dbReference type="AlphaFoldDB" id="A0A9Q1B0D2"/>
<dbReference type="Pfam" id="PF13855">
    <property type="entry name" value="LRR_8"/>
    <property type="match status" value="2"/>
</dbReference>
<keyword evidence="2 5" id="KW-0732">Signal</keyword>
<dbReference type="FunFam" id="3.80.10.10:FF:001164">
    <property type="entry name" value="GH01279p"/>
    <property type="match status" value="1"/>
</dbReference>
<dbReference type="OrthoDB" id="2015831at2759"/>
<organism evidence="7 8">
    <name type="scientific">Phrynocephalus forsythii</name>
    <dbReference type="NCBI Taxonomy" id="171643"/>
    <lineage>
        <taxon>Eukaryota</taxon>
        <taxon>Metazoa</taxon>
        <taxon>Chordata</taxon>
        <taxon>Craniata</taxon>
        <taxon>Vertebrata</taxon>
        <taxon>Euteleostomi</taxon>
        <taxon>Lepidosauria</taxon>
        <taxon>Squamata</taxon>
        <taxon>Bifurcata</taxon>
        <taxon>Unidentata</taxon>
        <taxon>Episquamata</taxon>
        <taxon>Toxicofera</taxon>
        <taxon>Iguania</taxon>
        <taxon>Acrodonta</taxon>
        <taxon>Agamidae</taxon>
        <taxon>Agaminae</taxon>
        <taxon>Phrynocephalus</taxon>
    </lineage>
</organism>
<dbReference type="InterPro" id="IPR032675">
    <property type="entry name" value="LRR_dom_sf"/>
</dbReference>
<keyword evidence="1" id="KW-0433">Leucine-rich repeat</keyword>
<evidence type="ECO:0000313" key="8">
    <source>
        <dbReference type="Proteomes" id="UP001142489"/>
    </source>
</evidence>
<comment type="caution">
    <text evidence="7">The sequence shown here is derived from an EMBL/GenBank/DDBJ whole genome shotgun (WGS) entry which is preliminary data.</text>
</comment>
<evidence type="ECO:0000256" key="4">
    <source>
        <dbReference type="SAM" id="MobiDB-lite"/>
    </source>
</evidence>
<keyword evidence="8" id="KW-1185">Reference proteome</keyword>